<proteinExistence type="inferred from homology"/>
<sequence>MITERFSPSFANEESATATITPESGAVHIPEGPSVTVAQGKLVGLQVSVGNASVDTYFGVPYAESPMRFSRAKEVNSWSGFKTVIQKKKRCARDSADSADEDCLYINIWSPAEDRSLCALIWFIGDGLRGETQSTEVEFATFSAAENIIVFSVSYRVGPFGFFNASIDDVQGDLGLQDQILALKWVYDNIEAFRGMKDMITVGGYGFSGAIAGLHLLDPTTSKLFQKVVLLSGNPLLLNRLLFENTYEVYLNHVGCYTGERSTDLTCLKDKPFSEILSDLKFGPISKGGFELPKGFKSHSAQNKQILFGSYSRSGWKILPSITDFLSSKRPDESELVMLKETIEREFGFTFASVDNRRLFRTYAPSAPANLQDNVTKEIIELVTEMNQDLLYRCPDQILAKILAQHSAVRIFELNYPHSAPVDEVRFLLNWEPPNDDRVEKMQFELSRALSQQIAKFIKGRCVLKSQNDALLRSV</sequence>
<dbReference type="GO" id="GO:0006581">
    <property type="term" value="P:acetylcholine catabolic process"/>
    <property type="evidence" value="ECO:0007669"/>
    <property type="project" value="TreeGrafter"/>
</dbReference>
<organism evidence="6 7">
    <name type="scientific">Tropilaelaps mercedesae</name>
    <dbReference type="NCBI Taxonomy" id="418985"/>
    <lineage>
        <taxon>Eukaryota</taxon>
        <taxon>Metazoa</taxon>
        <taxon>Ecdysozoa</taxon>
        <taxon>Arthropoda</taxon>
        <taxon>Chelicerata</taxon>
        <taxon>Arachnida</taxon>
        <taxon>Acari</taxon>
        <taxon>Parasitiformes</taxon>
        <taxon>Mesostigmata</taxon>
        <taxon>Gamasina</taxon>
        <taxon>Dermanyssoidea</taxon>
        <taxon>Laelapidae</taxon>
        <taxon>Tropilaelaps</taxon>
    </lineage>
</organism>
<accession>A0A1V9XC71</accession>
<dbReference type="GO" id="GO:0005615">
    <property type="term" value="C:extracellular space"/>
    <property type="evidence" value="ECO:0007669"/>
    <property type="project" value="TreeGrafter"/>
</dbReference>
<dbReference type="GO" id="GO:0019695">
    <property type="term" value="P:choline metabolic process"/>
    <property type="evidence" value="ECO:0007669"/>
    <property type="project" value="TreeGrafter"/>
</dbReference>
<evidence type="ECO:0000313" key="6">
    <source>
        <dbReference type="EMBL" id="OQR70993.1"/>
    </source>
</evidence>
<gene>
    <name evidence="6" type="ORF">BIW11_01590</name>
</gene>
<keyword evidence="3" id="KW-0378">Hydrolase</keyword>
<dbReference type="InParanoid" id="A0A1V9XC71"/>
<dbReference type="PROSITE" id="PS00941">
    <property type="entry name" value="CARBOXYLESTERASE_B_2"/>
    <property type="match status" value="1"/>
</dbReference>
<evidence type="ECO:0000256" key="2">
    <source>
        <dbReference type="ARBA" id="ARBA00022487"/>
    </source>
</evidence>
<dbReference type="Gene3D" id="3.40.50.1820">
    <property type="entry name" value="alpha/beta hydrolase"/>
    <property type="match status" value="1"/>
</dbReference>
<dbReference type="Pfam" id="PF00135">
    <property type="entry name" value="COesterase"/>
    <property type="match status" value="1"/>
</dbReference>
<evidence type="ECO:0000259" key="5">
    <source>
        <dbReference type="Pfam" id="PF00135"/>
    </source>
</evidence>
<protein>
    <submittedName>
        <fullName evidence="6">Acetylcholinesterase-like</fullName>
    </submittedName>
</protein>
<evidence type="ECO:0000313" key="7">
    <source>
        <dbReference type="Proteomes" id="UP000192247"/>
    </source>
</evidence>
<comment type="caution">
    <text evidence="6">The sequence shown here is derived from an EMBL/GenBank/DDBJ whole genome shotgun (WGS) entry which is preliminary data.</text>
</comment>
<comment type="similarity">
    <text evidence="1">Belongs to the type-B carboxylesterase/lipase family.</text>
</comment>
<keyword evidence="4" id="KW-0325">Glycoprotein</keyword>
<dbReference type="Proteomes" id="UP000192247">
    <property type="component" value="Unassembled WGS sequence"/>
</dbReference>
<dbReference type="GO" id="GO:0005886">
    <property type="term" value="C:plasma membrane"/>
    <property type="evidence" value="ECO:0007669"/>
    <property type="project" value="TreeGrafter"/>
</dbReference>
<dbReference type="InterPro" id="IPR050654">
    <property type="entry name" value="AChE-related_enzymes"/>
</dbReference>
<dbReference type="InterPro" id="IPR019819">
    <property type="entry name" value="Carboxylesterase_B_CS"/>
</dbReference>
<dbReference type="GO" id="GO:0003990">
    <property type="term" value="F:acetylcholinesterase activity"/>
    <property type="evidence" value="ECO:0007669"/>
    <property type="project" value="TreeGrafter"/>
</dbReference>
<dbReference type="AlphaFoldDB" id="A0A1V9XC71"/>
<dbReference type="STRING" id="418985.A0A1V9XC71"/>
<dbReference type="OrthoDB" id="408631at2759"/>
<dbReference type="InterPro" id="IPR002018">
    <property type="entry name" value="CarbesteraseB"/>
</dbReference>
<dbReference type="SUPFAM" id="SSF53474">
    <property type="entry name" value="alpha/beta-Hydrolases"/>
    <property type="match status" value="1"/>
</dbReference>
<reference evidence="6 7" key="1">
    <citation type="journal article" date="2017" name="Gigascience">
        <title>Draft genome of the honey bee ectoparasitic mite, Tropilaelaps mercedesae, is shaped by the parasitic life history.</title>
        <authorList>
            <person name="Dong X."/>
            <person name="Armstrong S.D."/>
            <person name="Xia D."/>
            <person name="Makepeace B.L."/>
            <person name="Darby A.C."/>
            <person name="Kadowaki T."/>
        </authorList>
    </citation>
    <scope>NUCLEOTIDE SEQUENCE [LARGE SCALE GENOMIC DNA]</scope>
    <source>
        <strain evidence="6">Wuxi-XJTLU</strain>
    </source>
</reference>
<keyword evidence="7" id="KW-1185">Reference proteome</keyword>
<keyword evidence="2" id="KW-0719">Serine esterase</keyword>
<evidence type="ECO:0000256" key="1">
    <source>
        <dbReference type="ARBA" id="ARBA00005964"/>
    </source>
</evidence>
<dbReference type="PANTHER" id="PTHR43918:SF4">
    <property type="entry name" value="CARBOXYLIC ESTER HYDROLASE"/>
    <property type="match status" value="1"/>
</dbReference>
<feature type="domain" description="Carboxylesterase type B" evidence="5">
    <location>
        <begin position="33"/>
        <end position="459"/>
    </location>
</feature>
<evidence type="ECO:0000256" key="3">
    <source>
        <dbReference type="ARBA" id="ARBA00022801"/>
    </source>
</evidence>
<dbReference type="EMBL" id="MNPL01015625">
    <property type="protein sequence ID" value="OQR70993.1"/>
    <property type="molecule type" value="Genomic_DNA"/>
</dbReference>
<dbReference type="InterPro" id="IPR029058">
    <property type="entry name" value="AB_hydrolase_fold"/>
</dbReference>
<name>A0A1V9XC71_9ACAR</name>
<dbReference type="PANTHER" id="PTHR43918">
    <property type="entry name" value="ACETYLCHOLINESTERASE"/>
    <property type="match status" value="1"/>
</dbReference>
<evidence type="ECO:0000256" key="4">
    <source>
        <dbReference type="ARBA" id="ARBA00023180"/>
    </source>
</evidence>